<comment type="caution">
    <text evidence="2">The sequence shown here is derived from an EMBL/GenBank/DDBJ whole genome shotgun (WGS) entry which is preliminary data.</text>
</comment>
<accession>A0ABP1FQZ6</accession>
<evidence type="ECO:0000313" key="2">
    <source>
        <dbReference type="EMBL" id="CAL5222346.1"/>
    </source>
</evidence>
<organism evidence="2 3">
    <name type="scientific">Coccomyxa viridis</name>
    <dbReference type="NCBI Taxonomy" id="1274662"/>
    <lineage>
        <taxon>Eukaryota</taxon>
        <taxon>Viridiplantae</taxon>
        <taxon>Chlorophyta</taxon>
        <taxon>core chlorophytes</taxon>
        <taxon>Trebouxiophyceae</taxon>
        <taxon>Trebouxiophyceae incertae sedis</taxon>
        <taxon>Coccomyxaceae</taxon>
        <taxon>Coccomyxa</taxon>
    </lineage>
</organism>
<dbReference type="EMBL" id="CAXHTA020000007">
    <property type="protein sequence ID" value="CAL5222346.1"/>
    <property type="molecule type" value="Genomic_DNA"/>
</dbReference>
<proteinExistence type="predicted"/>
<evidence type="ECO:0000313" key="3">
    <source>
        <dbReference type="Proteomes" id="UP001497392"/>
    </source>
</evidence>
<feature type="compositionally biased region" description="Basic and acidic residues" evidence="1">
    <location>
        <begin position="1"/>
        <end position="16"/>
    </location>
</feature>
<protein>
    <submittedName>
        <fullName evidence="2">G4697 protein</fullName>
    </submittedName>
</protein>
<feature type="compositionally biased region" description="Polar residues" evidence="1">
    <location>
        <begin position="23"/>
        <end position="44"/>
    </location>
</feature>
<keyword evidence="3" id="KW-1185">Reference proteome</keyword>
<name>A0ABP1FQZ6_9CHLO</name>
<dbReference type="Proteomes" id="UP001497392">
    <property type="component" value="Unassembled WGS sequence"/>
</dbReference>
<evidence type="ECO:0000256" key="1">
    <source>
        <dbReference type="SAM" id="MobiDB-lite"/>
    </source>
</evidence>
<reference evidence="2 3" key="1">
    <citation type="submission" date="2024-06" db="EMBL/GenBank/DDBJ databases">
        <authorList>
            <person name="Kraege A."/>
            <person name="Thomma B."/>
        </authorList>
    </citation>
    <scope>NUCLEOTIDE SEQUENCE [LARGE SCALE GENOMIC DNA]</scope>
</reference>
<gene>
    <name evidence="2" type="primary">g4697</name>
    <name evidence="2" type="ORF">VP750_LOCUS4005</name>
</gene>
<sequence>MGSRKDLDDNRDKEVNQGEAGVSTDSHTTSWVSAEGTSRSSSGNECALQPDTGKVATFQTLSTQGIAQGGGRLLHALEEAAAETSEHQGMAGAEPDLEEEDEALDAAAALDAMRAPEKSREQREPKRVGLPIEECGPIQTAAEQALFFMVYQDPACKNADGSDNFLVMSGKFNCHYGRQIVARATGQVVAPGDIINMTSSKRLEEFTDSMIRACDIVDALRAKQAASQQEVKVSREHRIEVRRLQRQQAEAQAVASVAPVAPQPILNLGKRKRGGVGVSKKCSACFPKVPAKHSLLTIEIENAKETDARRRPLVGN</sequence>
<feature type="region of interest" description="Disordered" evidence="1">
    <location>
        <begin position="1"/>
        <end position="51"/>
    </location>
</feature>